<dbReference type="PANTHER" id="PTHR43806:SF11">
    <property type="entry name" value="CEREVISIN-RELATED"/>
    <property type="match status" value="1"/>
</dbReference>
<evidence type="ECO:0000256" key="4">
    <source>
        <dbReference type="ARBA" id="ARBA00022670"/>
    </source>
</evidence>
<keyword evidence="6 9" id="KW-0378">Hydrolase</keyword>
<dbReference type="InterPro" id="IPR023828">
    <property type="entry name" value="Peptidase_S8_Ser-AS"/>
</dbReference>
<dbReference type="InterPro" id="IPR015500">
    <property type="entry name" value="Peptidase_S8_subtilisin-rel"/>
</dbReference>
<dbReference type="PROSITE" id="PS00137">
    <property type="entry name" value="SUBTILASE_HIS"/>
    <property type="match status" value="1"/>
</dbReference>
<dbReference type="Proteomes" id="UP000217889">
    <property type="component" value="Chromosome"/>
</dbReference>
<dbReference type="Gene3D" id="2.60.40.1710">
    <property type="entry name" value="Subtilisin-like superfamily"/>
    <property type="match status" value="1"/>
</dbReference>
<organism evidence="15 16">
    <name type="scientific">Brachybacterium ginsengisoli</name>
    <dbReference type="NCBI Taxonomy" id="1331682"/>
    <lineage>
        <taxon>Bacteria</taxon>
        <taxon>Bacillati</taxon>
        <taxon>Actinomycetota</taxon>
        <taxon>Actinomycetes</taxon>
        <taxon>Micrococcales</taxon>
        <taxon>Dermabacteraceae</taxon>
        <taxon>Brachybacterium</taxon>
    </lineage>
</organism>
<dbReference type="InterPro" id="IPR000209">
    <property type="entry name" value="Peptidase_S8/S53_dom"/>
</dbReference>
<dbReference type="PRINTS" id="PR00723">
    <property type="entry name" value="SUBTILISIN"/>
</dbReference>
<evidence type="ECO:0000256" key="11">
    <source>
        <dbReference type="SAM" id="MobiDB-lite"/>
    </source>
</evidence>
<keyword evidence="16" id="KW-1185">Reference proteome</keyword>
<dbReference type="InterPro" id="IPR036852">
    <property type="entry name" value="Peptidase_S8/S53_dom_sf"/>
</dbReference>
<feature type="active site" description="Charge relay system" evidence="8 9">
    <location>
        <position position="292"/>
    </location>
</feature>
<evidence type="ECO:0000256" key="6">
    <source>
        <dbReference type="ARBA" id="ARBA00022801"/>
    </source>
</evidence>
<evidence type="ECO:0000313" key="15">
    <source>
        <dbReference type="EMBL" id="ATG55555.1"/>
    </source>
</evidence>
<keyword evidence="7 9" id="KW-0720">Serine protease</keyword>
<dbReference type="GO" id="GO:0004252">
    <property type="term" value="F:serine-type endopeptidase activity"/>
    <property type="evidence" value="ECO:0007669"/>
    <property type="project" value="UniProtKB-UniRule"/>
</dbReference>
<dbReference type="PROSITE" id="PS00136">
    <property type="entry name" value="SUBTILASE_ASP"/>
    <property type="match status" value="1"/>
</dbReference>
<keyword evidence="2" id="KW-0134">Cell wall</keyword>
<evidence type="ECO:0000259" key="13">
    <source>
        <dbReference type="Pfam" id="PF02225"/>
    </source>
</evidence>
<dbReference type="Gene3D" id="3.50.30.30">
    <property type="match status" value="1"/>
</dbReference>
<evidence type="ECO:0000256" key="8">
    <source>
        <dbReference type="PIRSR" id="PIRSR615500-1"/>
    </source>
</evidence>
<feature type="region of interest" description="Disordered" evidence="11">
    <location>
        <begin position="920"/>
        <end position="945"/>
    </location>
</feature>
<dbReference type="PROSITE" id="PS51892">
    <property type="entry name" value="SUBTILASE"/>
    <property type="match status" value="1"/>
</dbReference>
<keyword evidence="5" id="KW-0732">Signal</keyword>
<dbReference type="GO" id="GO:0016020">
    <property type="term" value="C:membrane"/>
    <property type="evidence" value="ECO:0007669"/>
    <property type="project" value="InterPro"/>
</dbReference>
<protein>
    <submittedName>
        <fullName evidence="15">Peptidase S8</fullName>
    </submittedName>
</protein>
<dbReference type="SUPFAM" id="SSF52025">
    <property type="entry name" value="PA domain"/>
    <property type="match status" value="1"/>
</dbReference>
<evidence type="ECO:0000256" key="1">
    <source>
        <dbReference type="ARBA" id="ARBA00011073"/>
    </source>
</evidence>
<evidence type="ECO:0000256" key="10">
    <source>
        <dbReference type="RuleBase" id="RU003355"/>
    </source>
</evidence>
<keyword evidence="4 9" id="KW-0645">Protease</keyword>
<feature type="domain" description="C5a peptidase/Subtilisin-like protease SBT2-like Fn3-like" evidence="14">
    <location>
        <begin position="682"/>
        <end position="783"/>
    </location>
</feature>
<dbReference type="Pfam" id="PF06280">
    <property type="entry name" value="fn3_5"/>
    <property type="match status" value="1"/>
</dbReference>
<gene>
    <name evidence="15" type="ORF">CFK41_12815</name>
</gene>
<accession>A0A291GZC5</accession>
<keyword evidence="3" id="KW-0964">Secreted</keyword>
<dbReference type="PANTHER" id="PTHR43806">
    <property type="entry name" value="PEPTIDASE S8"/>
    <property type="match status" value="1"/>
</dbReference>
<feature type="active site" description="Charge relay system" evidence="8 9">
    <location>
        <position position="234"/>
    </location>
</feature>
<evidence type="ECO:0000256" key="5">
    <source>
        <dbReference type="ARBA" id="ARBA00022729"/>
    </source>
</evidence>
<dbReference type="InterPro" id="IPR003137">
    <property type="entry name" value="PA_domain"/>
</dbReference>
<dbReference type="InterPro" id="IPR023827">
    <property type="entry name" value="Peptidase_S8_Asp-AS"/>
</dbReference>
<dbReference type="SUPFAM" id="SSF52743">
    <property type="entry name" value="Subtilisin-like"/>
    <property type="match status" value="1"/>
</dbReference>
<evidence type="ECO:0000256" key="3">
    <source>
        <dbReference type="ARBA" id="ARBA00022525"/>
    </source>
</evidence>
<evidence type="ECO:0000259" key="14">
    <source>
        <dbReference type="Pfam" id="PF06280"/>
    </source>
</evidence>
<evidence type="ECO:0000313" key="16">
    <source>
        <dbReference type="Proteomes" id="UP000217889"/>
    </source>
</evidence>
<dbReference type="InterPro" id="IPR022398">
    <property type="entry name" value="Peptidase_S8_His-AS"/>
</dbReference>
<sequence length="945" mass="97098">MAWLFGDRAHLGHRFVMRCPVLVRAGDPGRDDAQHTHSIPFRRFATMPLTRPPLPRPRGVLAAGAGAALVAGLLVAPPALADGGDPEFLGSASDLGVEVPTPTDVLDSAEAAIPGRWLVQVEGQPVLRGGSGSSNSRAQERVEQRAAEAQIPMEVAETFVAGWNGMSVTMSDADVAKLREVPGVTGVYPVLEVERPDPADAAPEDVYGNAMTGVDQLQSVDGLTGEGVTVAVIDSGIDYNHPDFGGSGVNDETADFPGERVVGGTDLVGDAYDSRTGEAPVPDDYPDDCGGHGSHVAGIIGANGDPETGGVLGVAPGVDLLSYRVFGCEGSSSTEVILEAMELAMEDGADVVNMSLGASFVTWQDYPTAQMSDALTANGVTMVISAGNEGTAGTFSSGAPGVSAGAITVASVDNTHLRSPYATAGDEEIAYAAATGGPEVPTSGELALVSAGAAGSAAAQACDPAAVMPAAGAGQALLVERGTCSFYEKALAGQQAGYDAVILYNNAPGAVNPTVEGDPAITVPVVMISQEDGLALQEALAAGEVTWAWQEGTVTSENPTAGLVSDFSSYGLTAELELKPDIAAPGGSIWSTIPLEQGGYGAKSGTSMAAPHVAGAAALLLEAKPDLAPADVKAAMMNSADPLTWSLVPDAGYLEPVHRQGAGLLDMVGAVHSTTRVDDPSISLGEGENGPQTVTLTVRNDSDTEQTYDVGVRDGIATGHPTYDPAFYDAPATSELGADTVTVPAGSSSELTVTLGEDFGEDGIIYGGWITLTGAEDDIVVPFAGLSGDYQALPVLDDQGMGLPSLGVSDGAGSVLLDPEGGHTYTMQDGDVPYLAYYFGYPVDRLEITAYSINPAGKKKVVNPSVGLIDAGDHLGRSSEPEVWAWDGSYALKNQKTKTVKNGDYVLELRVLKPLGDPENPDHWETFTSPQFTIDNPNPGKPGAH</sequence>
<evidence type="ECO:0000256" key="7">
    <source>
        <dbReference type="ARBA" id="ARBA00022825"/>
    </source>
</evidence>
<evidence type="ECO:0000259" key="12">
    <source>
        <dbReference type="Pfam" id="PF00082"/>
    </source>
</evidence>
<name>A0A291GZC5_9MICO</name>
<dbReference type="InterPro" id="IPR046450">
    <property type="entry name" value="PA_dom_sf"/>
</dbReference>
<dbReference type="Pfam" id="PF00082">
    <property type="entry name" value="Peptidase_S8"/>
    <property type="match status" value="1"/>
</dbReference>
<evidence type="ECO:0000256" key="9">
    <source>
        <dbReference type="PROSITE-ProRule" id="PRU01240"/>
    </source>
</evidence>
<dbReference type="AlphaFoldDB" id="A0A291GZC5"/>
<dbReference type="GO" id="GO:0006508">
    <property type="term" value="P:proteolysis"/>
    <property type="evidence" value="ECO:0007669"/>
    <property type="project" value="UniProtKB-KW"/>
</dbReference>
<dbReference type="InterPro" id="IPR050131">
    <property type="entry name" value="Peptidase_S8_subtilisin-like"/>
</dbReference>
<dbReference type="KEGG" id="bgg:CFK41_12815"/>
<dbReference type="EMBL" id="CP023564">
    <property type="protein sequence ID" value="ATG55555.1"/>
    <property type="molecule type" value="Genomic_DNA"/>
</dbReference>
<reference evidence="15 16" key="1">
    <citation type="journal article" date="2014" name="Int. J. Syst. Evol. Microbiol.">
        <title>Brachybacterium ginsengisoli sp. nov., isolated from soil of a ginseng field.</title>
        <authorList>
            <person name="Hoang V.A."/>
            <person name="Kim Y.J."/>
            <person name="Nguyen N.L."/>
            <person name="Yang D.C."/>
        </authorList>
    </citation>
    <scope>NUCLEOTIDE SEQUENCE [LARGE SCALE GENOMIC DNA]</scope>
    <source>
        <strain evidence="15 16">DCY80</strain>
    </source>
</reference>
<feature type="active site" description="Charge relay system" evidence="8 9">
    <location>
        <position position="607"/>
    </location>
</feature>
<evidence type="ECO:0000256" key="2">
    <source>
        <dbReference type="ARBA" id="ARBA00022512"/>
    </source>
</evidence>
<dbReference type="PROSITE" id="PS00138">
    <property type="entry name" value="SUBTILASE_SER"/>
    <property type="match status" value="1"/>
</dbReference>
<comment type="similarity">
    <text evidence="1 9 10">Belongs to the peptidase S8 family.</text>
</comment>
<feature type="domain" description="PA" evidence="13">
    <location>
        <begin position="448"/>
        <end position="536"/>
    </location>
</feature>
<feature type="compositionally biased region" description="Polar residues" evidence="11">
    <location>
        <begin position="926"/>
        <end position="936"/>
    </location>
</feature>
<dbReference type="InterPro" id="IPR010435">
    <property type="entry name" value="C5a/SBT2-like_Fn3"/>
</dbReference>
<dbReference type="Gene3D" id="3.40.50.200">
    <property type="entry name" value="Peptidase S8/S53 domain"/>
    <property type="match status" value="1"/>
</dbReference>
<proteinExistence type="inferred from homology"/>
<dbReference type="Pfam" id="PF02225">
    <property type="entry name" value="PA"/>
    <property type="match status" value="1"/>
</dbReference>
<feature type="domain" description="Peptidase S8/S53" evidence="12">
    <location>
        <begin position="225"/>
        <end position="663"/>
    </location>
</feature>